<dbReference type="AlphaFoldDB" id="A0A1B6C7A2"/>
<evidence type="ECO:0000313" key="1">
    <source>
        <dbReference type="EMBL" id="JAS09209.1"/>
    </source>
</evidence>
<proteinExistence type="predicted"/>
<sequence length="105" mass="11871">MSGRPLGDFYKKELTKSIPLAKDMLYIHRLIVVGTLRGDKKEILLEMKDPKSRKISSVKFVCDNELVLALYKAQKSNMVYLISTIHEKGTIDETTGNANIVKLCN</sequence>
<gene>
    <name evidence="1" type="ORF">g.45750</name>
</gene>
<name>A0A1B6C7A2_9HEMI</name>
<reference evidence="1" key="1">
    <citation type="submission" date="2015-12" db="EMBL/GenBank/DDBJ databases">
        <title>De novo transcriptome assembly of four potential Pierce s Disease insect vectors from Arizona vineyards.</title>
        <authorList>
            <person name="Tassone E.E."/>
        </authorList>
    </citation>
    <scope>NUCLEOTIDE SEQUENCE</scope>
</reference>
<organism evidence="1">
    <name type="scientific">Clastoptera arizonana</name>
    <name type="common">Arizona spittle bug</name>
    <dbReference type="NCBI Taxonomy" id="38151"/>
    <lineage>
        <taxon>Eukaryota</taxon>
        <taxon>Metazoa</taxon>
        <taxon>Ecdysozoa</taxon>
        <taxon>Arthropoda</taxon>
        <taxon>Hexapoda</taxon>
        <taxon>Insecta</taxon>
        <taxon>Pterygota</taxon>
        <taxon>Neoptera</taxon>
        <taxon>Paraneoptera</taxon>
        <taxon>Hemiptera</taxon>
        <taxon>Auchenorrhyncha</taxon>
        <taxon>Cercopoidea</taxon>
        <taxon>Clastopteridae</taxon>
        <taxon>Clastoptera</taxon>
    </lineage>
</organism>
<dbReference type="EMBL" id="GEDC01028089">
    <property type="protein sequence ID" value="JAS09209.1"/>
    <property type="molecule type" value="Transcribed_RNA"/>
</dbReference>
<protein>
    <submittedName>
        <fullName evidence="1">Uncharacterized protein</fullName>
    </submittedName>
</protein>
<accession>A0A1B6C7A2</accession>